<name>A0A8J9VVQ3_9NEOP</name>
<feature type="region of interest" description="Disordered" evidence="4">
    <location>
        <begin position="1260"/>
        <end position="1376"/>
    </location>
</feature>
<feature type="compositionally biased region" description="Basic and acidic residues" evidence="4">
    <location>
        <begin position="1311"/>
        <end position="1332"/>
    </location>
</feature>
<proteinExistence type="predicted"/>
<dbReference type="InterPro" id="IPR011990">
    <property type="entry name" value="TPR-like_helical_dom_sf"/>
</dbReference>
<sequence length="1932" mass="220988">MIKISAFNVDSEESESEEEFSKQALEQIALQEYAKALDLQRKGNISEAIQLLKDLLDTEILYDVQKPKSKDEKMSLPLFNLKYLCYKNLASMLHNAGELDAAIETYNAASELDDTDITLWHRLGEVSMQARNYEMALHAFQRGVEKNSRHWPCLDKMIILLLGLGYKEHCITIIHEALQLDPGYMRGLVYRRHIYTVYRHMRQYMVHINPIYTWNEADDEPIDEEKAEKLLKEAEEVQEISVQQQKDEVFKYTVPKLKLEKPISRTTWKSVGESLIHMHKYITENGFSHACHIEIVFEEEEIEICEESEPVEVSVTDSEKASVRRRGCAVTSLQRWEWCTRRKSGRKKPDKETIYDILHKMVPLGLVPEAAQNKEQVEETSPEVANLVKLFDETVNNDETEGYFGKNSEKDDVKSFIDKHTKETKDIIDLLNDYLSILSIKYKLKWPEGLSKVYVEANNCYNNHTDIPACNDENHNNLLQYVSINLLAQEFMVNEKINLASDKEATHELNVVESINLIISQKPTIFSGSECLENILRSLWLKVHIHYLNKCNQFMLEYLYLLLEEFQAMGDHHDTYFLYITNFTFRPLIQENEILKSITSIERNIKLSIVMDLYRRGNYEEVLSIIIESFEQCKMIARKQDEKISLDFAVQLYVIIESYWALNKIDCCIKWAFVCLHESLKIYLIVQSTTKENEKWSRTITKILYCIEHILETEGLSVLDMVSEKELSQGIDDLIRLMSHQIETNLSDIPFDTISPWIILHYILQREEDQGRSRVNSDKNDAVPNSLKVLFLAHEELGEKSWCCHSEGKLLYFILDNVVPRLRAPVFAKSLEQIKRYLEQCVFCLYAYHPVKKPKMKAVDHKASGSHTLDWKRAQQVYEIFRPTEMPVLTGNVAAITIDMETLFQRILLLLPAEYDLSKYVLETEKYINCVEEKLPVVPPLLPYKMRDIYLYLGDHHFKRKDYKLAIKYNILDVVINNDRFLSWAQIALSKAAMLDNALILFNNFNEETEFLNTAKSTIRCFKRSVELNPKVSYLWVEYGMFAYRVHSFCSRLLKQASESLSMEEFETIEKQKEDFLDITNNCLTVVENLQKTCPDSDKSDNWLLYYTLGKVAEKRNKPPSVYLTFYMQGVKSLKESGATYPTKISYNTSSHLCIEVLELHYRIHASILKYIEQHENKPIPATVGKVFINCLEEWKHGPFSKKNKKYNDMDIEIETKSETQSVQAGNILKRSVSDAGEEDTHEAKRLKLEAAAAKVRRSASYDTECFSHKDSSLPTALDREDTKEDENIVGDVKTDAPTPNEQVSKTLECPQEKLQKTLSEDTEINNDKQDESSSSSSSSSSSNSNSSESSSDSSSNSSANSDNSSKSSQDSKPITEEEINKIVSACLDALEDCASRYTPHYKALYRLAHYHFYSKKGKDIEKCRDIMLSTFVSRSGQKMTGLFSDKKSKNFFNNIWRFTSTDVEKAGGFASHMNRSVLLTLEILKEIDDHKTLLDISLHLQKNPDKDKKYLRDSDREELAQQAFTLSVQSLKGQVFRFSQQEDLKSNEVERQALKSLMFDISKAYNKVQKQPNSKQLVNLLVDAYKLVMTTPVTENMNLVDLSIKYCSNISKQQETVASMDKTQNLQKKQSVKYIDTLKAVAVVPTQTKVDPKPQNTSSSVIPKISSSQELSYPDYLPILNDPLLSQQTAAALSYIGNMSALAGYASLQNSLQSTFETSFQSSYQADIYRLFLEQNFSPYSMMHQKKKRGPKPMRRSLSSGSSQTKQKPYSVSLPSVSKAAPTPVITSLQKSTSQLTPSMGTVLSSLPPSMTASLTSFGATSTHSSSHSFIPQAHSSSSSISVHSKPTILHKVSPSKTLQEKLAEKHKNLPSTKTVPQEINASISRLPSSLTITKTSSSKQPLVQGKKPEIKNDMRPKPISSDEVIVLDDD</sequence>
<gene>
    <name evidence="5" type="ORF">BINO364_LOCUS16205</name>
</gene>
<dbReference type="Proteomes" id="UP000838878">
    <property type="component" value="Chromosome 9"/>
</dbReference>
<dbReference type="OrthoDB" id="77564at2759"/>
<feature type="region of interest" description="Disordered" evidence="4">
    <location>
        <begin position="1743"/>
        <end position="1778"/>
    </location>
</feature>
<evidence type="ECO:0000256" key="2">
    <source>
        <dbReference type="ARBA" id="ARBA00023242"/>
    </source>
</evidence>
<evidence type="ECO:0000313" key="5">
    <source>
        <dbReference type="EMBL" id="CAH0731318.1"/>
    </source>
</evidence>
<dbReference type="GO" id="GO:0031491">
    <property type="term" value="F:nucleosome binding"/>
    <property type="evidence" value="ECO:0007669"/>
    <property type="project" value="TreeGrafter"/>
</dbReference>
<feature type="compositionally biased region" description="Basic and acidic residues" evidence="4">
    <location>
        <begin position="1266"/>
        <end position="1287"/>
    </location>
</feature>
<dbReference type="PANTHER" id="PTHR15502">
    <property type="entry name" value="CALCINEURIN-BINDING PROTEIN CABIN 1-RELATED"/>
    <property type="match status" value="1"/>
</dbReference>
<dbReference type="SUPFAM" id="SSF48452">
    <property type="entry name" value="TPR-like"/>
    <property type="match status" value="1"/>
</dbReference>
<feature type="region of interest" description="Disordered" evidence="4">
    <location>
        <begin position="1818"/>
        <end position="1848"/>
    </location>
</feature>
<accession>A0A8J9VVQ3</accession>
<comment type="subcellular location">
    <subcellularLocation>
        <location evidence="1">Nucleus</location>
    </subcellularLocation>
</comment>
<protein>
    <recommendedName>
        <fullName evidence="7">Calcineurin-binding protein cabin-1</fullName>
    </recommendedName>
</protein>
<evidence type="ECO:0000256" key="4">
    <source>
        <dbReference type="SAM" id="MobiDB-lite"/>
    </source>
</evidence>
<feature type="compositionally biased region" description="Low complexity" evidence="4">
    <location>
        <begin position="1826"/>
        <end position="1846"/>
    </location>
</feature>
<feature type="compositionally biased region" description="Low complexity" evidence="4">
    <location>
        <begin position="1333"/>
        <end position="1372"/>
    </location>
</feature>
<dbReference type="EMBL" id="OV170229">
    <property type="protein sequence ID" value="CAH0731318.1"/>
    <property type="molecule type" value="Genomic_DNA"/>
</dbReference>
<feature type="repeat" description="TPR" evidence="3">
    <location>
        <begin position="117"/>
        <end position="150"/>
    </location>
</feature>
<evidence type="ECO:0000256" key="3">
    <source>
        <dbReference type="PROSITE-ProRule" id="PRU00339"/>
    </source>
</evidence>
<feature type="non-terminal residue" evidence="5">
    <location>
        <position position="1932"/>
    </location>
</feature>
<feature type="compositionally biased region" description="Polar residues" evidence="4">
    <location>
        <begin position="1758"/>
        <end position="1777"/>
    </location>
</feature>
<keyword evidence="3" id="KW-0802">TPR repeat</keyword>
<evidence type="ECO:0008006" key="7">
    <source>
        <dbReference type="Google" id="ProtNLM"/>
    </source>
</evidence>
<dbReference type="Gene3D" id="1.25.40.10">
    <property type="entry name" value="Tetratricopeptide repeat domain"/>
    <property type="match status" value="1"/>
</dbReference>
<evidence type="ECO:0000313" key="6">
    <source>
        <dbReference type="Proteomes" id="UP000838878"/>
    </source>
</evidence>
<dbReference type="InterPro" id="IPR019734">
    <property type="entry name" value="TPR_rpt"/>
</dbReference>
<feature type="compositionally biased region" description="Basic residues" evidence="4">
    <location>
        <begin position="1745"/>
        <end position="1756"/>
    </location>
</feature>
<dbReference type="GO" id="GO:0005634">
    <property type="term" value="C:nucleus"/>
    <property type="evidence" value="ECO:0007669"/>
    <property type="project" value="UniProtKB-SubCell"/>
</dbReference>
<feature type="compositionally biased region" description="Basic and acidic residues" evidence="4">
    <location>
        <begin position="1908"/>
        <end position="1918"/>
    </location>
</feature>
<dbReference type="PANTHER" id="PTHR15502:SF7">
    <property type="entry name" value="CALCINEURIN-BINDING PROTEIN CABIN-1"/>
    <property type="match status" value="1"/>
</dbReference>
<dbReference type="PROSITE" id="PS50005">
    <property type="entry name" value="TPR"/>
    <property type="match status" value="1"/>
</dbReference>
<evidence type="ECO:0000256" key="1">
    <source>
        <dbReference type="ARBA" id="ARBA00004123"/>
    </source>
</evidence>
<keyword evidence="2" id="KW-0539">Nucleus</keyword>
<feature type="compositionally biased region" description="Low complexity" evidence="4">
    <location>
        <begin position="1891"/>
        <end position="1901"/>
    </location>
</feature>
<reference evidence="5" key="1">
    <citation type="submission" date="2021-12" db="EMBL/GenBank/DDBJ databases">
        <authorList>
            <person name="Martin H S."/>
        </authorList>
    </citation>
    <scope>NUCLEOTIDE SEQUENCE</scope>
</reference>
<dbReference type="GO" id="GO:0006325">
    <property type="term" value="P:chromatin organization"/>
    <property type="evidence" value="ECO:0007669"/>
    <property type="project" value="InterPro"/>
</dbReference>
<dbReference type="SMART" id="SM00028">
    <property type="entry name" value="TPR"/>
    <property type="match status" value="2"/>
</dbReference>
<keyword evidence="6" id="KW-1185">Reference proteome</keyword>
<feature type="region of interest" description="Disordered" evidence="4">
    <location>
        <begin position="1891"/>
        <end position="1932"/>
    </location>
</feature>
<dbReference type="InterPro" id="IPR033053">
    <property type="entry name" value="Hir3/CABIN1"/>
</dbReference>
<organism evidence="5 6">
    <name type="scientific">Brenthis ino</name>
    <name type="common">lesser marbled fritillary</name>
    <dbReference type="NCBI Taxonomy" id="405034"/>
    <lineage>
        <taxon>Eukaryota</taxon>
        <taxon>Metazoa</taxon>
        <taxon>Ecdysozoa</taxon>
        <taxon>Arthropoda</taxon>
        <taxon>Hexapoda</taxon>
        <taxon>Insecta</taxon>
        <taxon>Pterygota</taxon>
        <taxon>Neoptera</taxon>
        <taxon>Endopterygota</taxon>
        <taxon>Lepidoptera</taxon>
        <taxon>Glossata</taxon>
        <taxon>Ditrysia</taxon>
        <taxon>Papilionoidea</taxon>
        <taxon>Nymphalidae</taxon>
        <taxon>Heliconiinae</taxon>
        <taxon>Argynnini</taxon>
        <taxon>Brenthis</taxon>
    </lineage>
</organism>